<feature type="region of interest" description="Disordered" evidence="1">
    <location>
        <begin position="382"/>
        <end position="410"/>
    </location>
</feature>
<dbReference type="AlphaFoldDB" id="A0A0N1P1B4"/>
<accession>A0A0N1P1B4</accession>
<evidence type="ECO:0000313" key="2">
    <source>
        <dbReference type="EMBL" id="KPI43544.1"/>
    </source>
</evidence>
<evidence type="ECO:0000256" key="1">
    <source>
        <dbReference type="SAM" id="MobiDB-lite"/>
    </source>
</evidence>
<comment type="caution">
    <text evidence="2">The sequence shown here is derived from an EMBL/GenBank/DDBJ whole genome shotgun (WGS) entry which is preliminary data.</text>
</comment>
<dbReference type="RefSeq" id="XP_018003507.1">
    <property type="nucleotide sequence ID" value="XM_018147204.1"/>
</dbReference>
<sequence length="410" mass="46725">MSDHQELCVVLTELYSLLVDFGYIDSVDISWPPHTENPLPVDEFQKWGYSPAVVELLQAIPRPRIAFALNGDTETINYHDEENIKYTRVAPFYDEEPDLEDSEYPTLPAHQVAITASNNINVGTIILDTHNGQAVRWVLVNGDLDDWDEWGAKDAKDLFKEFIEKYKSLEEIPLRGRGIITEIHTDLYHNTKKLLLDYGWPDKFRKEEFLAGFDDNIRRLEEDARPKGPVEDPAVVAAEEEAMLMRYLPQDLKEQYLRDKAEKQAQKANVHDHDVEMGGQVPKPGNHGAVSDAAQDEIPEPAPDTVPAHHFDRVLQMLSTDPVKIAEQEDFFMPGLSLEQKLRYVRIKAEIQAMGAGEDAATAAIDENLLMRYLSREQEEQYLRDKSEKEAQDAVEKAARDEAKKLKVSD</sequence>
<dbReference type="GeneID" id="28739084"/>
<dbReference type="OrthoDB" id="5343383at2759"/>
<reference evidence="2 3" key="1">
    <citation type="submission" date="2015-06" db="EMBL/GenBank/DDBJ databases">
        <title>Draft genome of the ant-associated black yeast Phialophora attae CBS 131958.</title>
        <authorList>
            <person name="Moreno L.F."/>
            <person name="Stielow B.J."/>
            <person name="de Hoog S."/>
            <person name="Vicente V.A."/>
            <person name="Weiss V.A."/>
            <person name="de Vries M."/>
            <person name="Cruz L.M."/>
            <person name="Souza E.M."/>
        </authorList>
    </citation>
    <scope>NUCLEOTIDE SEQUENCE [LARGE SCALE GENOMIC DNA]</scope>
    <source>
        <strain evidence="2 3">CBS 131958</strain>
    </source>
</reference>
<dbReference type="EMBL" id="LFJN01000005">
    <property type="protein sequence ID" value="KPI43544.1"/>
    <property type="molecule type" value="Genomic_DNA"/>
</dbReference>
<protein>
    <submittedName>
        <fullName evidence="2">Uncharacterized protein</fullName>
    </submittedName>
</protein>
<keyword evidence="3" id="KW-1185">Reference proteome</keyword>
<evidence type="ECO:0000313" key="3">
    <source>
        <dbReference type="Proteomes" id="UP000038010"/>
    </source>
</evidence>
<name>A0A0N1P1B4_9EURO</name>
<dbReference type="VEuPathDB" id="FungiDB:AB675_6881"/>
<dbReference type="Proteomes" id="UP000038010">
    <property type="component" value="Unassembled WGS sequence"/>
</dbReference>
<organism evidence="2 3">
    <name type="scientific">Cyphellophora attinorum</name>
    <dbReference type="NCBI Taxonomy" id="1664694"/>
    <lineage>
        <taxon>Eukaryota</taxon>
        <taxon>Fungi</taxon>
        <taxon>Dikarya</taxon>
        <taxon>Ascomycota</taxon>
        <taxon>Pezizomycotina</taxon>
        <taxon>Eurotiomycetes</taxon>
        <taxon>Chaetothyriomycetidae</taxon>
        <taxon>Chaetothyriales</taxon>
        <taxon>Cyphellophoraceae</taxon>
        <taxon>Cyphellophora</taxon>
    </lineage>
</organism>
<proteinExistence type="predicted"/>
<gene>
    <name evidence="2" type="ORF">AB675_6881</name>
</gene>